<evidence type="ECO:0000256" key="2">
    <source>
        <dbReference type="ARBA" id="ARBA00001911"/>
    </source>
</evidence>
<comment type="cofactor">
    <cofactor evidence="2">
        <name>NAD(+)</name>
        <dbReference type="ChEBI" id="CHEBI:57540"/>
    </cofactor>
</comment>
<dbReference type="GO" id="GO:0009225">
    <property type="term" value="P:nucleotide-sugar metabolic process"/>
    <property type="evidence" value="ECO:0007669"/>
    <property type="project" value="InterPro"/>
</dbReference>
<sequence length="345" mass="39489">MKKTVLVTGGAGFIGSNFVRYIYTKYPDYRIIVLDALTYAGNIENFPVNINEGNGERFVFWYGNVRNAELVDTLMSQSDIVVHFAAETHVTRSIYDNFLFFETDVLGTQTIANSVLKYKDRIERFIHISTSEVYGTAGKELMDEEHPLMPMSPYASAKAGADRLVYSYWATYDLPVTIIRPFNNYGPYQHLEKAVPRFVTSCLLNEPIRVHGDGSASRDYVFVEDVCRAVDTVMHAEPEKVKGEVFNVATAVHRSILGIAKDVVKMMCKDESLITFVGDRPGQVFRHTGDIAKIRKTFGWEPEISWEQGLEKTIQWYTDNRVWWEKQLWMRAVPIITRSGKKELH</sequence>
<protein>
    <recommendedName>
        <fullName evidence="4">dTDP-glucose 4,6-dehydratase</fullName>
        <ecNumber evidence="4">4.2.1.46</ecNumber>
    </recommendedName>
</protein>
<evidence type="ECO:0000256" key="3">
    <source>
        <dbReference type="ARBA" id="ARBA00008178"/>
    </source>
</evidence>
<dbReference type="SUPFAM" id="SSF51735">
    <property type="entry name" value="NAD(P)-binding Rossmann-fold domains"/>
    <property type="match status" value="1"/>
</dbReference>
<dbReference type="InterPro" id="IPR036291">
    <property type="entry name" value="NAD(P)-bd_dom_sf"/>
</dbReference>
<dbReference type="AlphaFoldDB" id="A0A953JCE5"/>
<comment type="catalytic activity">
    <reaction evidence="1">
        <text>dTDP-alpha-D-glucose = dTDP-4-dehydro-6-deoxy-alpha-D-glucose + H2O</text>
        <dbReference type="Rhea" id="RHEA:17221"/>
        <dbReference type="ChEBI" id="CHEBI:15377"/>
        <dbReference type="ChEBI" id="CHEBI:57477"/>
        <dbReference type="ChEBI" id="CHEBI:57649"/>
        <dbReference type="EC" id="4.2.1.46"/>
    </reaction>
</comment>
<reference evidence="8" key="2">
    <citation type="submission" date="2021-08" db="EMBL/GenBank/DDBJ databases">
        <authorList>
            <person name="Dalcin Martins P."/>
        </authorList>
    </citation>
    <scope>NUCLEOTIDE SEQUENCE</scope>
    <source>
        <strain evidence="8">MAG_39</strain>
    </source>
</reference>
<dbReference type="Pfam" id="PF16363">
    <property type="entry name" value="GDP_Man_Dehyd"/>
    <property type="match status" value="1"/>
</dbReference>
<evidence type="ECO:0000256" key="4">
    <source>
        <dbReference type="ARBA" id="ARBA00011990"/>
    </source>
</evidence>
<proteinExistence type="inferred from homology"/>
<dbReference type="InterPro" id="IPR016040">
    <property type="entry name" value="NAD(P)-bd_dom"/>
</dbReference>
<keyword evidence="6" id="KW-0456">Lyase</keyword>
<dbReference type="InterPro" id="IPR005888">
    <property type="entry name" value="dTDP_Gluc_deHydtase"/>
</dbReference>
<keyword evidence="5" id="KW-0520">NAD</keyword>
<reference evidence="8" key="1">
    <citation type="journal article" date="2021" name="bioRxiv">
        <title>Unraveling nitrogen, sulfur and carbon metabolic pathways and microbial community transcriptional responses to substrate deprivation and toxicity stresses in a bioreactor mimicking anoxic brackish coastal sediment conditions.</title>
        <authorList>
            <person name="Martins P.D."/>
            <person name="Echeveste M.J."/>
            <person name="Arshad A."/>
            <person name="Kurth J."/>
            <person name="Ouboter H."/>
            <person name="Jetten M.S.M."/>
            <person name="Welte C.U."/>
        </authorList>
    </citation>
    <scope>NUCLEOTIDE SEQUENCE</scope>
    <source>
        <strain evidence="8">MAG_39</strain>
    </source>
</reference>
<evidence type="ECO:0000256" key="1">
    <source>
        <dbReference type="ARBA" id="ARBA00001539"/>
    </source>
</evidence>
<dbReference type="Gene3D" id="3.90.25.10">
    <property type="entry name" value="UDP-galactose 4-epimerase, domain 1"/>
    <property type="match status" value="1"/>
</dbReference>
<evidence type="ECO:0000313" key="9">
    <source>
        <dbReference type="Proteomes" id="UP000705867"/>
    </source>
</evidence>
<comment type="caution">
    <text evidence="8">The sequence shown here is derived from an EMBL/GenBank/DDBJ whole genome shotgun (WGS) entry which is preliminary data.</text>
</comment>
<dbReference type="EC" id="4.2.1.46" evidence="4"/>
<organism evidence="8 9">
    <name type="scientific">Candidatus Nitrobium versatile</name>
    <dbReference type="NCBI Taxonomy" id="2884831"/>
    <lineage>
        <taxon>Bacteria</taxon>
        <taxon>Pseudomonadati</taxon>
        <taxon>Nitrospirota</taxon>
        <taxon>Nitrospiria</taxon>
        <taxon>Nitrospirales</taxon>
        <taxon>Nitrospiraceae</taxon>
        <taxon>Candidatus Nitrobium</taxon>
    </lineage>
</organism>
<dbReference type="EMBL" id="JAIOIV010000100">
    <property type="protein sequence ID" value="MBZ0156974.1"/>
    <property type="molecule type" value="Genomic_DNA"/>
</dbReference>
<dbReference type="GO" id="GO:0008460">
    <property type="term" value="F:dTDP-glucose 4,6-dehydratase activity"/>
    <property type="evidence" value="ECO:0007669"/>
    <property type="project" value="UniProtKB-EC"/>
</dbReference>
<feature type="domain" description="NAD(P)-binding" evidence="7">
    <location>
        <begin position="6"/>
        <end position="313"/>
    </location>
</feature>
<evidence type="ECO:0000313" key="8">
    <source>
        <dbReference type="EMBL" id="MBZ0156974.1"/>
    </source>
</evidence>
<evidence type="ECO:0000256" key="6">
    <source>
        <dbReference type="ARBA" id="ARBA00023239"/>
    </source>
</evidence>
<accession>A0A953JCE5</accession>
<dbReference type="CDD" id="cd05246">
    <property type="entry name" value="dTDP_GD_SDR_e"/>
    <property type="match status" value="1"/>
</dbReference>
<comment type="similarity">
    <text evidence="3">Belongs to the NAD(P)-dependent epimerase/dehydratase family. dTDP-glucose dehydratase subfamily.</text>
</comment>
<dbReference type="PANTHER" id="PTHR43000">
    <property type="entry name" value="DTDP-D-GLUCOSE 4,6-DEHYDRATASE-RELATED"/>
    <property type="match status" value="1"/>
</dbReference>
<name>A0A953JCE5_9BACT</name>
<dbReference type="Gene3D" id="3.40.50.720">
    <property type="entry name" value="NAD(P)-binding Rossmann-like Domain"/>
    <property type="match status" value="1"/>
</dbReference>
<evidence type="ECO:0000256" key="5">
    <source>
        <dbReference type="ARBA" id="ARBA00023027"/>
    </source>
</evidence>
<gene>
    <name evidence="8" type="ORF">K8I29_12290</name>
</gene>
<dbReference type="Proteomes" id="UP000705867">
    <property type="component" value="Unassembled WGS sequence"/>
</dbReference>
<evidence type="ECO:0000259" key="7">
    <source>
        <dbReference type="Pfam" id="PF16363"/>
    </source>
</evidence>